<proteinExistence type="predicted"/>
<dbReference type="EMBL" id="MSYM01000020">
    <property type="protein sequence ID" value="OLP04563.1"/>
    <property type="molecule type" value="Genomic_DNA"/>
</dbReference>
<dbReference type="Proteomes" id="UP000185911">
    <property type="component" value="Unassembled WGS sequence"/>
</dbReference>
<organism evidence="1 2">
    <name type="scientific">Rhodoferax antarcticus ANT.BR</name>
    <dbReference type="NCBI Taxonomy" id="1111071"/>
    <lineage>
        <taxon>Bacteria</taxon>
        <taxon>Pseudomonadati</taxon>
        <taxon>Pseudomonadota</taxon>
        <taxon>Betaproteobacteria</taxon>
        <taxon>Burkholderiales</taxon>
        <taxon>Comamonadaceae</taxon>
        <taxon>Rhodoferax</taxon>
    </lineage>
</organism>
<gene>
    <name evidence="1" type="ORF">BLL52_4141</name>
</gene>
<comment type="caution">
    <text evidence="1">The sequence shown here is derived from an EMBL/GenBank/DDBJ whole genome shotgun (WGS) entry which is preliminary data.</text>
</comment>
<evidence type="ECO:0000313" key="1">
    <source>
        <dbReference type="EMBL" id="OLP04563.1"/>
    </source>
</evidence>
<accession>A0A1Q8Y987</accession>
<name>A0A1Q8Y987_9BURK</name>
<keyword evidence="2" id="KW-1185">Reference proteome</keyword>
<evidence type="ECO:0000313" key="2">
    <source>
        <dbReference type="Proteomes" id="UP000185911"/>
    </source>
</evidence>
<dbReference type="AlphaFoldDB" id="A0A1Q8Y987"/>
<sequence length="119" mass="12877">MGAARYSVVEVSDSKSFCQCCGKTGLKRVVFIADSETGEVRHFGSTCATSPAKGFGLDAEVKAVLDGFVRREAGLNSAAGYAYRREGGKYANDASNKRVPVNMARWFEIREQISLASKI</sequence>
<protein>
    <submittedName>
        <fullName evidence="1">Uncharacterized protein</fullName>
    </submittedName>
</protein>
<dbReference type="RefSeq" id="WP_075588201.1">
    <property type="nucleotide sequence ID" value="NZ_MSYM01000020.1"/>
</dbReference>
<reference evidence="1 2" key="1">
    <citation type="submission" date="2017-01" db="EMBL/GenBank/DDBJ databases">
        <title>Genome sequence of Rhodoferax antarcticus ANT.BR, a psychrophilic purple nonsulfur bacterium from an Antarctic microbial mat.</title>
        <authorList>
            <person name="Baker J."/>
            <person name="Riester C."/>
            <person name="Skinner B."/>
            <person name="Newell A."/>
            <person name="Swingley W."/>
            <person name="Madigan M."/>
            <person name="Jung D."/>
            <person name="Asao M."/>
            <person name="Chen M."/>
            <person name="Loughlin P."/>
            <person name="Pan H."/>
            <person name="Lin S."/>
            <person name="Li N."/>
            <person name="Shaw J."/>
            <person name="Prado M."/>
            <person name="Sherman C."/>
            <person name="Li X."/>
            <person name="Tang J."/>
            <person name="Blankenship R."/>
            <person name="Zhao T."/>
            <person name="Touchman J."/>
            <person name="Sattley M."/>
        </authorList>
    </citation>
    <scope>NUCLEOTIDE SEQUENCE [LARGE SCALE GENOMIC DNA]</scope>
    <source>
        <strain evidence="1 2">ANT.BR</strain>
    </source>
</reference>